<dbReference type="Pfam" id="PF00072">
    <property type="entry name" value="Response_reg"/>
    <property type="match status" value="1"/>
</dbReference>
<dbReference type="SMART" id="SM00448">
    <property type="entry name" value="REC"/>
    <property type="match status" value="1"/>
</dbReference>
<evidence type="ECO:0000256" key="5">
    <source>
        <dbReference type="ARBA" id="ARBA00023163"/>
    </source>
</evidence>
<dbReference type="GO" id="GO:0005829">
    <property type="term" value="C:cytosol"/>
    <property type="evidence" value="ECO:0007669"/>
    <property type="project" value="TreeGrafter"/>
</dbReference>
<dbReference type="InterPro" id="IPR036388">
    <property type="entry name" value="WH-like_DNA-bd_sf"/>
</dbReference>
<keyword evidence="4 7" id="KW-0238">DNA-binding</keyword>
<dbReference type="SUPFAM" id="SSF46894">
    <property type="entry name" value="C-terminal effector domain of the bipartite response regulators"/>
    <property type="match status" value="1"/>
</dbReference>
<dbReference type="OrthoDB" id="9802426at2"/>
<dbReference type="Gene3D" id="3.40.50.2300">
    <property type="match status" value="1"/>
</dbReference>
<evidence type="ECO:0000256" key="4">
    <source>
        <dbReference type="ARBA" id="ARBA00023125"/>
    </source>
</evidence>
<keyword evidence="11" id="KW-1185">Reference proteome</keyword>
<dbReference type="PANTHER" id="PTHR48111">
    <property type="entry name" value="REGULATOR OF RPOS"/>
    <property type="match status" value="1"/>
</dbReference>
<accession>A0A4S3K5Z5</accession>
<dbReference type="PROSITE" id="PS51755">
    <property type="entry name" value="OMPR_PHOB"/>
    <property type="match status" value="1"/>
</dbReference>
<dbReference type="PANTHER" id="PTHR48111:SF4">
    <property type="entry name" value="DNA-BINDING DUAL TRANSCRIPTIONAL REGULATOR OMPR"/>
    <property type="match status" value="1"/>
</dbReference>
<feature type="domain" description="OmpR/PhoB-type" evidence="9">
    <location>
        <begin position="139"/>
        <end position="235"/>
    </location>
</feature>
<evidence type="ECO:0000259" key="8">
    <source>
        <dbReference type="PROSITE" id="PS50110"/>
    </source>
</evidence>
<evidence type="ECO:0000256" key="2">
    <source>
        <dbReference type="ARBA" id="ARBA00023012"/>
    </source>
</evidence>
<dbReference type="RefSeq" id="WP_133882949.1">
    <property type="nucleotide sequence ID" value="NZ_MWIN01000009.1"/>
</dbReference>
<dbReference type="Pfam" id="PF00486">
    <property type="entry name" value="Trans_reg_C"/>
    <property type="match status" value="1"/>
</dbReference>
<organism evidence="10 11">
    <name type="scientific">Panacagrimonas perspica</name>
    <dbReference type="NCBI Taxonomy" id="381431"/>
    <lineage>
        <taxon>Bacteria</taxon>
        <taxon>Pseudomonadati</taxon>
        <taxon>Pseudomonadota</taxon>
        <taxon>Gammaproteobacteria</taxon>
        <taxon>Nevskiales</taxon>
        <taxon>Nevskiaceae</taxon>
        <taxon>Panacagrimonas</taxon>
    </lineage>
</organism>
<dbReference type="AlphaFoldDB" id="A0A4S3K5Z5"/>
<evidence type="ECO:0000256" key="3">
    <source>
        <dbReference type="ARBA" id="ARBA00023015"/>
    </source>
</evidence>
<dbReference type="InterPro" id="IPR039420">
    <property type="entry name" value="WalR-like"/>
</dbReference>
<gene>
    <name evidence="10" type="ORF">DFR24_3816</name>
</gene>
<dbReference type="GO" id="GO:0000156">
    <property type="term" value="F:phosphorelay response regulator activity"/>
    <property type="evidence" value="ECO:0007669"/>
    <property type="project" value="TreeGrafter"/>
</dbReference>
<protein>
    <submittedName>
        <fullName evidence="10">Two-component system OmpR family response regulator</fullName>
    </submittedName>
</protein>
<keyword evidence="2" id="KW-0902">Two-component regulatory system</keyword>
<dbReference type="InterPro" id="IPR001789">
    <property type="entry name" value="Sig_transdc_resp-reg_receiver"/>
</dbReference>
<dbReference type="PROSITE" id="PS50110">
    <property type="entry name" value="RESPONSE_REGULATORY"/>
    <property type="match status" value="1"/>
</dbReference>
<evidence type="ECO:0000256" key="1">
    <source>
        <dbReference type="ARBA" id="ARBA00022553"/>
    </source>
</evidence>
<dbReference type="Gene3D" id="1.10.10.10">
    <property type="entry name" value="Winged helix-like DNA-binding domain superfamily/Winged helix DNA-binding domain"/>
    <property type="match status" value="1"/>
</dbReference>
<proteinExistence type="predicted"/>
<feature type="domain" description="Response regulatory" evidence="8">
    <location>
        <begin position="4"/>
        <end position="117"/>
    </location>
</feature>
<evidence type="ECO:0000256" key="7">
    <source>
        <dbReference type="PROSITE-ProRule" id="PRU01091"/>
    </source>
</evidence>
<dbReference type="Proteomes" id="UP000295341">
    <property type="component" value="Unassembled WGS sequence"/>
</dbReference>
<keyword evidence="1 6" id="KW-0597">Phosphoprotein</keyword>
<dbReference type="EMBL" id="SOBT01000010">
    <property type="protein sequence ID" value="TDU26785.1"/>
    <property type="molecule type" value="Genomic_DNA"/>
</dbReference>
<dbReference type="GO" id="GO:0006355">
    <property type="term" value="P:regulation of DNA-templated transcription"/>
    <property type="evidence" value="ECO:0007669"/>
    <property type="project" value="InterPro"/>
</dbReference>
<name>A0A4S3K5Z5_9GAMM</name>
<evidence type="ECO:0000259" key="9">
    <source>
        <dbReference type="PROSITE" id="PS51755"/>
    </source>
</evidence>
<dbReference type="GO" id="GO:0000976">
    <property type="term" value="F:transcription cis-regulatory region binding"/>
    <property type="evidence" value="ECO:0007669"/>
    <property type="project" value="TreeGrafter"/>
</dbReference>
<evidence type="ECO:0000256" key="6">
    <source>
        <dbReference type="PROSITE-ProRule" id="PRU00169"/>
    </source>
</evidence>
<dbReference type="SUPFAM" id="SSF52172">
    <property type="entry name" value="CheY-like"/>
    <property type="match status" value="1"/>
</dbReference>
<keyword evidence="5" id="KW-0804">Transcription</keyword>
<sequence>MRPTIHLVDDDSALREYLGGYLRDVGFDVRTFPSVASFRAASASGLPDIVITDLLMPDEDGLALLSWVRNFSNVPVIMLTSQDDSSDRVVGLELGADDYLAKPCQPRELLACVRTQLRRLKAMAAPLTAPVPAAAAEGPFRWTVAQHVFDERSLELRVNGERVELARKPLELLMVFLRHPGEVLTKEKLIETVWPGRIVSDASLTNAMSRLRAALQDEQQALIKVVYGYGYRLEVKPERGAA</sequence>
<reference evidence="10 11" key="1">
    <citation type="submission" date="2019-03" db="EMBL/GenBank/DDBJ databases">
        <title>Genomic Encyclopedia of Type Strains, Phase IV (KMG-IV): sequencing the most valuable type-strain genomes for metagenomic binning, comparative biology and taxonomic classification.</title>
        <authorList>
            <person name="Goeker M."/>
        </authorList>
    </citation>
    <scope>NUCLEOTIDE SEQUENCE [LARGE SCALE GENOMIC DNA]</scope>
    <source>
        <strain evidence="10 11">DSM 26377</strain>
    </source>
</reference>
<evidence type="ECO:0000313" key="10">
    <source>
        <dbReference type="EMBL" id="TDU26785.1"/>
    </source>
</evidence>
<dbReference type="SMART" id="SM00862">
    <property type="entry name" value="Trans_reg_C"/>
    <property type="match status" value="1"/>
</dbReference>
<dbReference type="CDD" id="cd00383">
    <property type="entry name" value="trans_reg_C"/>
    <property type="match status" value="1"/>
</dbReference>
<feature type="modified residue" description="4-aspartylphosphate" evidence="6">
    <location>
        <position position="53"/>
    </location>
</feature>
<dbReference type="GO" id="GO:0032993">
    <property type="term" value="C:protein-DNA complex"/>
    <property type="evidence" value="ECO:0007669"/>
    <property type="project" value="TreeGrafter"/>
</dbReference>
<dbReference type="InterPro" id="IPR011006">
    <property type="entry name" value="CheY-like_superfamily"/>
</dbReference>
<feature type="DNA-binding region" description="OmpR/PhoB-type" evidence="7">
    <location>
        <begin position="139"/>
        <end position="235"/>
    </location>
</feature>
<comment type="caution">
    <text evidence="10">The sequence shown here is derived from an EMBL/GenBank/DDBJ whole genome shotgun (WGS) entry which is preliminary data.</text>
</comment>
<dbReference type="Gene3D" id="6.10.250.690">
    <property type="match status" value="1"/>
</dbReference>
<evidence type="ECO:0000313" key="11">
    <source>
        <dbReference type="Proteomes" id="UP000295341"/>
    </source>
</evidence>
<dbReference type="InterPro" id="IPR016032">
    <property type="entry name" value="Sig_transdc_resp-reg_C-effctor"/>
</dbReference>
<keyword evidence="3" id="KW-0805">Transcription regulation</keyword>
<dbReference type="InterPro" id="IPR001867">
    <property type="entry name" value="OmpR/PhoB-type_DNA-bd"/>
</dbReference>